<name>A0ABT3KRS9_9BURK</name>
<keyword evidence="2" id="KW-1185">Reference proteome</keyword>
<accession>A0ABT3KRS9</accession>
<evidence type="ECO:0008006" key="3">
    <source>
        <dbReference type="Google" id="ProtNLM"/>
    </source>
</evidence>
<reference evidence="2" key="1">
    <citation type="submission" date="2023-07" db="EMBL/GenBank/DDBJ databases">
        <title>Verminephrobacter genomes.</title>
        <authorList>
            <person name="Lund M.B."/>
        </authorList>
    </citation>
    <scope>NUCLEOTIDE SEQUENCE [LARGE SCALE GENOMIC DNA]</scope>
    <source>
        <strain evidence="2">AtM5-05</strain>
    </source>
</reference>
<dbReference type="RefSeq" id="WP_265281648.1">
    <property type="nucleotide sequence ID" value="NZ_QZCW01000001.1"/>
</dbReference>
<evidence type="ECO:0000313" key="2">
    <source>
        <dbReference type="Proteomes" id="UP001208935"/>
    </source>
</evidence>
<comment type="caution">
    <text evidence="1">The sequence shown here is derived from an EMBL/GenBank/DDBJ whole genome shotgun (WGS) entry which is preliminary data.</text>
</comment>
<organism evidence="1 2">
    <name type="scientific">Verminephrobacter aporrectodeae subsp. tuberculatae</name>
    <dbReference type="NCBI Taxonomy" id="1110392"/>
    <lineage>
        <taxon>Bacteria</taxon>
        <taxon>Pseudomonadati</taxon>
        <taxon>Pseudomonadota</taxon>
        <taxon>Betaproteobacteria</taxon>
        <taxon>Burkholderiales</taxon>
        <taxon>Comamonadaceae</taxon>
        <taxon>Verminephrobacter</taxon>
    </lineage>
</organism>
<proteinExistence type="predicted"/>
<evidence type="ECO:0000313" key="1">
    <source>
        <dbReference type="EMBL" id="MCW5321027.1"/>
    </source>
</evidence>
<dbReference type="Proteomes" id="UP001208935">
    <property type="component" value="Unassembled WGS sequence"/>
</dbReference>
<sequence>MIDYEYDKQVYNRNFLNCAQRQSIVVLKDMGYPVDLLFYNAQVETDLFRKHSFVKDIPRFDFLYNGLTDEDFRHVGIVRTETKCDTFQEAKPQLLEYIERDSFVLMSCNLLYIPHRPEYFGKSSVLHFNTLKKYDADTDIWAAIDDQASGVLMHCEFPSSFLKTIYDGGIDRCFRSFQQIEVPHNVDVDRFNSLFTESRKTRSDSFKVLGDLEALTDADIRLTRLANVFALIYGSRLCFAQFPQLRKDSEKAHTLALEISQKAGRLRDLLTISAASGRVNKDKICALGQEIFSNELHLSSLIDN</sequence>
<dbReference type="EMBL" id="QZCW01000001">
    <property type="protein sequence ID" value="MCW5321027.1"/>
    <property type="molecule type" value="Genomic_DNA"/>
</dbReference>
<gene>
    <name evidence="1" type="ORF">D5039_07575</name>
</gene>
<protein>
    <recommendedName>
        <fullName evidence="3">Butirosin biosynthesis protein H N-terminal domain-containing protein</fullName>
    </recommendedName>
</protein>